<dbReference type="OrthoDB" id="3322815at2"/>
<proteinExistence type="predicted"/>
<dbReference type="EMBL" id="SRID01000024">
    <property type="protein sequence ID" value="TGB16774.1"/>
    <property type="molecule type" value="Genomic_DNA"/>
</dbReference>
<gene>
    <name evidence="1" type="ORF">E4099_04750</name>
</gene>
<dbReference type="Proteomes" id="UP000297948">
    <property type="component" value="Unassembled WGS sequence"/>
</dbReference>
<organism evidence="1 2">
    <name type="scientific">Streptomyces palmae</name>
    <dbReference type="NCBI Taxonomy" id="1701085"/>
    <lineage>
        <taxon>Bacteria</taxon>
        <taxon>Bacillati</taxon>
        <taxon>Actinomycetota</taxon>
        <taxon>Actinomycetes</taxon>
        <taxon>Kitasatosporales</taxon>
        <taxon>Streptomycetaceae</taxon>
        <taxon>Streptomyces</taxon>
    </lineage>
</organism>
<evidence type="ECO:0000313" key="1">
    <source>
        <dbReference type="EMBL" id="TGB16774.1"/>
    </source>
</evidence>
<keyword evidence="2" id="KW-1185">Reference proteome</keyword>
<accession>A0A4Z0HHP4</accession>
<reference evidence="1 2" key="1">
    <citation type="submission" date="2019-03" db="EMBL/GenBank/DDBJ databases">
        <authorList>
            <person name="Gonzalez-Pimentel J.L."/>
        </authorList>
    </citation>
    <scope>NUCLEOTIDE SEQUENCE [LARGE SCALE GENOMIC DNA]</scope>
    <source>
        <strain evidence="1 2">JCM 31289</strain>
    </source>
</reference>
<dbReference type="AlphaFoldDB" id="A0A4Z0HHP4"/>
<sequence length="494" mass="54864">MVPAGLDPGAVIAQSLDDQWAGAELTRTMARQGSSFADVADPRGKEVRAEYIRALINTRQLVVNRVFFFNNPAVSRDLIAGGRARRAHQRLLADGALVPFLLREREPTDRPANVEVDETAFRAWQETVEELPATDRVTCVRLSWDDQENRQATDSALFNPFAARVQGLTAKDIPLLAAQVGVAEEDTARFAETIGEVVQFSNEHRVRDERVTRTQLYRAFVTASGEPVSGGRLAQDKPFAAEVKQLLDLIYNVNLADALGMYPLTPNGSLRRVALQEWRDLSGGSPAGTVTDAEQLMLFLRRQSFAAVQDRLTPGEVDALGLEDIWQLRQSESWHRYMGALSALTMDPRDFEERVGPLFQRYLELNREIIRLAESRRGGRARPRAWAPVIEVVVNVGGAVFTAVSGEESWSVVGSIGSAAVSSYGGSVQLVLRNRRSGRREQKFARELATVQLDSVREWQRLHTLVRALPGYRERRGAAPATSTSTVLDDIPEY</sequence>
<comment type="caution">
    <text evidence="1">The sequence shown here is derived from an EMBL/GenBank/DDBJ whole genome shotgun (WGS) entry which is preliminary data.</text>
</comment>
<name>A0A4Z0HHP4_9ACTN</name>
<evidence type="ECO:0000313" key="2">
    <source>
        <dbReference type="Proteomes" id="UP000297948"/>
    </source>
</evidence>
<protein>
    <submittedName>
        <fullName evidence="1">Uncharacterized protein</fullName>
    </submittedName>
</protein>